<keyword evidence="3" id="KW-1133">Transmembrane helix</keyword>
<dbReference type="EMBL" id="JAUZQC010000009">
    <property type="protein sequence ID" value="KAK5865878.1"/>
    <property type="molecule type" value="Genomic_DNA"/>
</dbReference>
<protein>
    <submittedName>
        <fullName evidence="4">Uncharacterized protein</fullName>
    </submittedName>
</protein>
<keyword evidence="5" id="KW-1185">Reference proteome</keyword>
<evidence type="ECO:0000256" key="3">
    <source>
        <dbReference type="SAM" id="Phobius"/>
    </source>
</evidence>
<accession>A0AAN7XLV1</accession>
<keyword evidence="3" id="KW-0812">Transmembrane</keyword>
<keyword evidence="3" id="KW-0472">Membrane</keyword>
<evidence type="ECO:0000256" key="1">
    <source>
        <dbReference type="SAM" id="Coils"/>
    </source>
</evidence>
<reference evidence="4 5" key="2">
    <citation type="journal article" date="2023" name="Mol. Biol. Evol.">
        <title>Genomics of Secondarily Temperate Adaptation in the Only Non-Antarctic Icefish.</title>
        <authorList>
            <person name="Rivera-Colon A.G."/>
            <person name="Rayamajhi N."/>
            <person name="Minhas B.F."/>
            <person name="Madrigal G."/>
            <person name="Bilyk K.T."/>
            <person name="Yoon V."/>
            <person name="Hune M."/>
            <person name="Gregory S."/>
            <person name="Cheng C.H.C."/>
            <person name="Catchen J.M."/>
        </authorList>
    </citation>
    <scope>NUCLEOTIDE SEQUENCE [LARGE SCALE GENOMIC DNA]</scope>
    <source>
        <strain evidence="4">JMC-PN-2008</strain>
    </source>
</reference>
<dbReference type="Proteomes" id="UP001346869">
    <property type="component" value="Unassembled WGS sequence"/>
</dbReference>
<keyword evidence="1" id="KW-0175">Coiled coil</keyword>
<dbReference type="AlphaFoldDB" id="A0AAN7XLV1"/>
<sequence length="129" mass="15298">MQQIELADYDNERPRREQKRSGDAYLRDRKLFRLIFLIFGVLCMVQAILNVSLRLTLHTGVIDQKKEDQGEKDCEGKTSHHYNLLQERFNALTRDHNLCENRNTELNNRIMNIEDENNRLKIQLGERGN</sequence>
<comment type="caution">
    <text evidence="4">The sequence shown here is derived from an EMBL/GenBank/DDBJ whole genome shotgun (WGS) entry which is preliminary data.</text>
</comment>
<organism evidence="4 5">
    <name type="scientific">Eleginops maclovinus</name>
    <name type="common">Patagonian blennie</name>
    <name type="synonym">Eleginus maclovinus</name>
    <dbReference type="NCBI Taxonomy" id="56733"/>
    <lineage>
        <taxon>Eukaryota</taxon>
        <taxon>Metazoa</taxon>
        <taxon>Chordata</taxon>
        <taxon>Craniata</taxon>
        <taxon>Vertebrata</taxon>
        <taxon>Euteleostomi</taxon>
        <taxon>Actinopterygii</taxon>
        <taxon>Neopterygii</taxon>
        <taxon>Teleostei</taxon>
        <taxon>Neoteleostei</taxon>
        <taxon>Acanthomorphata</taxon>
        <taxon>Eupercaria</taxon>
        <taxon>Perciformes</taxon>
        <taxon>Notothenioidei</taxon>
        <taxon>Eleginopidae</taxon>
        <taxon>Eleginops</taxon>
    </lineage>
</organism>
<evidence type="ECO:0000313" key="4">
    <source>
        <dbReference type="EMBL" id="KAK5865878.1"/>
    </source>
</evidence>
<gene>
    <name evidence="4" type="ORF">PBY51_020113</name>
</gene>
<evidence type="ECO:0000256" key="2">
    <source>
        <dbReference type="SAM" id="MobiDB-lite"/>
    </source>
</evidence>
<feature type="coiled-coil region" evidence="1">
    <location>
        <begin position="96"/>
        <end position="123"/>
    </location>
</feature>
<name>A0AAN7XLV1_ELEMC</name>
<feature type="transmembrane region" description="Helical" evidence="3">
    <location>
        <begin position="31"/>
        <end position="49"/>
    </location>
</feature>
<feature type="compositionally biased region" description="Basic and acidic residues" evidence="2">
    <location>
        <begin position="10"/>
        <end position="21"/>
    </location>
</feature>
<feature type="region of interest" description="Disordered" evidence="2">
    <location>
        <begin position="1"/>
        <end position="21"/>
    </location>
</feature>
<evidence type="ECO:0000313" key="5">
    <source>
        <dbReference type="Proteomes" id="UP001346869"/>
    </source>
</evidence>
<reference evidence="4 5" key="1">
    <citation type="journal article" date="2023" name="Genes (Basel)">
        <title>Chromosome-Level Genome Assembly and Circadian Gene Repertoire of the Patagonia Blennie Eleginops maclovinus-The Closest Ancestral Proxy of Antarctic Cryonotothenioids.</title>
        <authorList>
            <person name="Cheng C.C."/>
            <person name="Rivera-Colon A.G."/>
            <person name="Minhas B.F."/>
            <person name="Wilson L."/>
            <person name="Rayamajhi N."/>
            <person name="Vargas-Chacoff L."/>
            <person name="Catchen J.M."/>
        </authorList>
    </citation>
    <scope>NUCLEOTIDE SEQUENCE [LARGE SCALE GENOMIC DNA]</scope>
    <source>
        <strain evidence="4">JMC-PN-2008</strain>
    </source>
</reference>
<proteinExistence type="predicted"/>